<reference evidence="1" key="1">
    <citation type="journal article" date="2020" name="New Phytol.">
        <title>Comparative genomics reveals dynamic genome evolution in host specialist ectomycorrhizal fungi.</title>
        <authorList>
            <person name="Lofgren L.A."/>
            <person name="Nguyen N.H."/>
            <person name="Vilgalys R."/>
            <person name="Ruytinx J."/>
            <person name="Liao H.L."/>
            <person name="Branco S."/>
            <person name="Kuo A."/>
            <person name="LaButti K."/>
            <person name="Lipzen A."/>
            <person name="Andreopoulos W."/>
            <person name="Pangilinan J."/>
            <person name="Riley R."/>
            <person name="Hundley H."/>
            <person name="Na H."/>
            <person name="Barry K."/>
            <person name="Grigoriev I.V."/>
            <person name="Stajich J.E."/>
            <person name="Kennedy P.G."/>
        </authorList>
    </citation>
    <scope>NUCLEOTIDE SEQUENCE</scope>
    <source>
        <strain evidence="1">FC423</strain>
    </source>
</reference>
<accession>A0A9P7JQ93</accession>
<proteinExistence type="predicted"/>
<evidence type="ECO:0000313" key="1">
    <source>
        <dbReference type="EMBL" id="KAG2097988.1"/>
    </source>
</evidence>
<dbReference type="EMBL" id="JABBWM010000063">
    <property type="protein sequence ID" value="KAG2097988.1"/>
    <property type="molecule type" value="Genomic_DNA"/>
</dbReference>
<comment type="caution">
    <text evidence="1">The sequence shown here is derived from an EMBL/GenBank/DDBJ whole genome shotgun (WGS) entry which is preliminary data.</text>
</comment>
<protein>
    <submittedName>
        <fullName evidence="1">Uncharacterized protein</fullName>
    </submittedName>
</protein>
<evidence type="ECO:0000313" key="2">
    <source>
        <dbReference type="Proteomes" id="UP000823399"/>
    </source>
</evidence>
<organism evidence="1 2">
    <name type="scientific">Suillus discolor</name>
    <dbReference type="NCBI Taxonomy" id="1912936"/>
    <lineage>
        <taxon>Eukaryota</taxon>
        <taxon>Fungi</taxon>
        <taxon>Dikarya</taxon>
        <taxon>Basidiomycota</taxon>
        <taxon>Agaricomycotina</taxon>
        <taxon>Agaricomycetes</taxon>
        <taxon>Agaricomycetidae</taxon>
        <taxon>Boletales</taxon>
        <taxon>Suillineae</taxon>
        <taxon>Suillaceae</taxon>
        <taxon>Suillus</taxon>
    </lineage>
</organism>
<gene>
    <name evidence="1" type="ORF">F5147DRAFT_656223</name>
</gene>
<sequence length="153" mass="17011">MATFVDTLSVKKDVFMMAARAQTACCTSSTEGAEDQRIRADEQLTPEQTLAPPEDSEKVLRASAHVIEKVLDVLQNSTIESMSGEDNWYRFWDKSQRNTTTISPPTHERHGEYLALSRLHCRHGVQSQSRPQDTTNALLAQIGFGNFTAAGAR</sequence>
<name>A0A9P7JQ93_9AGAM</name>
<dbReference type="RefSeq" id="XP_041288746.1">
    <property type="nucleotide sequence ID" value="XM_041434087.1"/>
</dbReference>
<dbReference type="Proteomes" id="UP000823399">
    <property type="component" value="Unassembled WGS sequence"/>
</dbReference>
<keyword evidence="2" id="KW-1185">Reference proteome</keyword>
<dbReference type="GeneID" id="64696346"/>
<dbReference type="AlphaFoldDB" id="A0A9P7JQ93"/>